<dbReference type="InParanoid" id="W7XCW9"/>
<dbReference type="Proteomes" id="UP000009168">
    <property type="component" value="Unassembled WGS sequence"/>
</dbReference>
<evidence type="ECO:0000313" key="1">
    <source>
        <dbReference type="EMBL" id="EWS74428.1"/>
    </source>
</evidence>
<dbReference type="AlphaFoldDB" id="W7XCW9"/>
<name>W7XCW9_TETTS</name>
<sequence length="110" mass="13130">MYKCLNIQNLYQDILFLKKSVMLLLSKEQLAAIQLVGYTSQYLTGDFKNYKDKKQMKSYFEKQQDILNSCDLQCKYVNKFFQKCQIDKNYNNADVNKRILYSIKQNQAKL</sequence>
<accession>W7XCW9</accession>
<reference evidence="2" key="1">
    <citation type="journal article" date="2006" name="PLoS Biol.">
        <title>Macronuclear genome sequence of the ciliate Tetrahymena thermophila, a model eukaryote.</title>
        <authorList>
            <person name="Eisen J.A."/>
            <person name="Coyne R.S."/>
            <person name="Wu M."/>
            <person name="Wu D."/>
            <person name="Thiagarajan M."/>
            <person name="Wortman J.R."/>
            <person name="Badger J.H."/>
            <person name="Ren Q."/>
            <person name="Amedeo P."/>
            <person name="Jones K.M."/>
            <person name="Tallon L.J."/>
            <person name="Delcher A.L."/>
            <person name="Salzberg S.L."/>
            <person name="Silva J.C."/>
            <person name="Haas B.J."/>
            <person name="Majoros W.H."/>
            <person name="Farzad M."/>
            <person name="Carlton J.M."/>
            <person name="Smith R.K. Jr."/>
            <person name="Garg J."/>
            <person name="Pearlman R.E."/>
            <person name="Karrer K.M."/>
            <person name="Sun L."/>
            <person name="Manning G."/>
            <person name="Elde N.C."/>
            <person name="Turkewitz A.P."/>
            <person name="Asai D.J."/>
            <person name="Wilkes D.E."/>
            <person name="Wang Y."/>
            <person name="Cai H."/>
            <person name="Collins K."/>
            <person name="Stewart B.A."/>
            <person name="Lee S.R."/>
            <person name="Wilamowska K."/>
            <person name="Weinberg Z."/>
            <person name="Ruzzo W.L."/>
            <person name="Wloga D."/>
            <person name="Gaertig J."/>
            <person name="Frankel J."/>
            <person name="Tsao C.-C."/>
            <person name="Gorovsky M.A."/>
            <person name="Keeling P.J."/>
            <person name="Waller R.F."/>
            <person name="Patron N.J."/>
            <person name="Cherry J.M."/>
            <person name="Stover N.A."/>
            <person name="Krieger C.J."/>
            <person name="del Toro C."/>
            <person name="Ryder H.F."/>
            <person name="Williamson S.C."/>
            <person name="Barbeau R.A."/>
            <person name="Hamilton E.P."/>
            <person name="Orias E."/>
        </authorList>
    </citation>
    <scope>NUCLEOTIDE SEQUENCE [LARGE SCALE GENOMIC DNA]</scope>
    <source>
        <strain evidence="2">SB210</strain>
    </source>
</reference>
<dbReference type="EMBL" id="GG662704">
    <property type="protein sequence ID" value="EWS74428.1"/>
    <property type="molecule type" value="Genomic_DNA"/>
</dbReference>
<protein>
    <submittedName>
        <fullName evidence="1">AMP-binding enzyme family protein</fullName>
    </submittedName>
</protein>
<dbReference type="RefSeq" id="XP_012653005.1">
    <property type="nucleotide sequence ID" value="XM_012797551.1"/>
</dbReference>
<dbReference type="GeneID" id="24437114"/>
<keyword evidence="2" id="KW-1185">Reference proteome</keyword>
<evidence type="ECO:0000313" key="2">
    <source>
        <dbReference type="Proteomes" id="UP000009168"/>
    </source>
</evidence>
<organism evidence="1 2">
    <name type="scientific">Tetrahymena thermophila (strain SB210)</name>
    <dbReference type="NCBI Taxonomy" id="312017"/>
    <lineage>
        <taxon>Eukaryota</taxon>
        <taxon>Sar</taxon>
        <taxon>Alveolata</taxon>
        <taxon>Ciliophora</taxon>
        <taxon>Intramacronucleata</taxon>
        <taxon>Oligohymenophorea</taxon>
        <taxon>Hymenostomatida</taxon>
        <taxon>Tetrahymenina</taxon>
        <taxon>Tetrahymenidae</taxon>
        <taxon>Tetrahymena</taxon>
    </lineage>
</organism>
<gene>
    <name evidence="1" type="ORF">TTHERM_000074357</name>
</gene>
<proteinExistence type="predicted"/>
<dbReference type="KEGG" id="tet:TTHERM_000074357"/>